<accession>A0A975T890</accession>
<evidence type="ECO:0000313" key="2">
    <source>
        <dbReference type="Proteomes" id="UP000683511"/>
    </source>
</evidence>
<name>A0A975T890_9NOST</name>
<proteinExistence type="predicted"/>
<dbReference type="AlphaFoldDB" id="A0A975T890"/>
<organism evidence="1 2">
    <name type="scientific">Richelia sinica FACHB-800</name>
    <dbReference type="NCBI Taxonomy" id="1357546"/>
    <lineage>
        <taxon>Bacteria</taxon>
        <taxon>Bacillati</taxon>
        <taxon>Cyanobacteriota</taxon>
        <taxon>Cyanophyceae</taxon>
        <taxon>Nostocales</taxon>
        <taxon>Nostocaceae</taxon>
        <taxon>Richelia</taxon>
    </lineage>
</organism>
<gene>
    <name evidence="1" type="ORF">B6N60_01947</name>
</gene>
<dbReference type="Proteomes" id="UP000683511">
    <property type="component" value="Chromosome"/>
</dbReference>
<sequence length="44" mass="5272">MGLSDSILRVSDRSRMIIAIYNSFLKVFYRIIDFPMFAETDEYF</sequence>
<evidence type="ECO:0000313" key="1">
    <source>
        <dbReference type="EMBL" id="QXE23258.1"/>
    </source>
</evidence>
<protein>
    <submittedName>
        <fullName evidence="1">Uncharacterized protein</fullName>
    </submittedName>
</protein>
<reference evidence="1" key="1">
    <citation type="submission" date="2017-04" db="EMBL/GenBank/DDBJ databases">
        <title>Genome deletions in a multicellular cyanobacterial endosymbiont for morphological adaptation in marine diatoms.</title>
        <authorList>
            <person name="Wang Y."/>
            <person name="Gao H."/>
            <person name="Li R."/>
            <person name="Xu X."/>
        </authorList>
    </citation>
    <scope>NUCLEOTIDE SEQUENCE</scope>
    <source>
        <strain evidence="1">FACHB 800</strain>
    </source>
</reference>
<dbReference type="EMBL" id="CP021056">
    <property type="protein sequence ID" value="QXE23258.1"/>
    <property type="molecule type" value="Genomic_DNA"/>
</dbReference>
<dbReference type="KEGG" id="rsin:B6N60_01947"/>
<keyword evidence="2" id="KW-1185">Reference proteome</keyword>